<dbReference type="PANTHER" id="PTHR42714:SF6">
    <property type="entry name" value="TRANSLATION INITIATION FACTOR IF-2"/>
    <property type="match status" value="1"/>
</dbReference>
<evidence type="ECO:0000313" key="6">
    <source>
        <dbReference type="EMBL" id="MBC5647367.1"/>
    </source>
</evidence>
<organism evidence="6 7">
    <name type="scientific">Christensenella tenuis</name>
    <dbReference type="NCBI Taxonomy" id="2763033"/>
    <lineage>
        <taxon>Bacteria</taxon>
        <taxon>Bacillati</taxon>
        <taxon>Bacillota</taxon>
        <taxon>Clostridia</taxon>
        <taxon>Christensenellales</taxon>
        <taxon>Christensenellaceae</taxon>
        <taxon>Christensenella</taxon>
    </lineage>
</organism>
<keyword evidence="1" id="KW-0547">Nucleotide-binding</keyword>
<dbReference type="Proteomes" id="UP000606889">
    <property type="component" value="Unassembled WGS sequence"/>
</dbReference>
<dbReference type="RefSeq" id="WP_186856866.1">
    <property type="nucleotide sequence ID" value="NZ_JACOON010000001.1"/>
</dbReference>
<dbReference type="InterPro" id="IPR006073">
    <property type="entry name" value="GTP-bd"/>
</dbReference>
<dbReference type="Gene3D" id="3.40.50.11420">
    <property type="match status" value="1"/>
</dbReference>
<protein>
    <submittedName>
        <fullName evidence="6">[FeFe] hydrogenase H-cluster maturation GTPase HydF</fullName>
    </submittedName>
</protein>
<dbReference type="Gene3D" id="3.40.50.300">
    <property type="entry name" value="P-loop containing nucleotide triphosphate hydrolases"/>
    <property type="match status" value="1"/>
</dbReference>
<accession>A0ABR7EC68</accession>
<keyword evidence="2" id="KW-0342">GTP-binding</keyword>
<sequence length="392" mass="42708">MSNLDETPRANRLHIAFFGKTNAGKSSTINAITGQEIALVSDVAGTTTDPVYKAMELLPVGPVVFIDTAGLDDRTALGRARIGKTDEVVDKADIAVFIINSADHDLVPEQEYMARFRAKKTPVIIAYNEFGNDGAKSTVTAGDNAVVINAKTGQGIDALKEMIVRNATDYELPSIVGNLAQKGDVVLLVMPQDIQAPKGRLILPQVQVTRDLLDKGCRVISVKTEDMIPMLRELKNPPRLVITDSQVFKFVNEHLDKTIPLTSFSMLMARYKGDIEEFVKGARTIADLKPGDKVLIAESCTHHAMKGDIAREKLPGWLNEYAGGELIVENTAGHGFPDNLAEYKLIVHCGGCMINRKNMLSKVERARSKGVAITNFGVAIAFLNGMLSRVSY</sequence>
<dbReference type="InterPro" id="IPR005225">
    <property type="entry name" value="Small_GTP-bd"/>
</dbReference>
<dbReference type="InterPro" id="IPR023873">
    <property type="entry name" value="FeFe-hyd_GTPase_HydF"/>
</dbReference>
<dbReference type="NCBIfam" id="TIGR00231">
    <property type="entry name" value="small_GTP"/>
    <property type="match status" value="1"/>
</dbReference>
<dbReference type="NCBIfam" id="TIGR03918">
    <property type="entry name" value="GTP_HydF"/>
    <property type="match status" value="1"/>
</dbReference>
<name>A0ABR7EC68_9FIRM</name>
<dbReference type="Pfam" id="PF18128">
    <property type="entry name" value="HydF_dimer"/>
    <property type="match status" value="1"/>
</dbReference>
<dbReference type="CDD" id="cd00880">
    <property type="entry name" value="Era_like"/>
    <property type="match status" value="1"/>
</dbReference>
<dbReference type="Gene3D" id="3.40.50.11410">
    <property type="match status" value="1"/>
</dbReference>
<evidence type="ECO:0000259" key="4">
    <source>
        <dbReference type="Pfam" id="PF18128"/>
    </source>
</evidence>
<evidence type="ECO:0000259" key="5">
    <source>
        <dbReference type="Pfam" id="PF18133"/>
    </source>
</evidence>
<evidence type="ECO:0000256" key="2">
    <source>
        <dbReference type="ARBA" id="ARBA00023134"/>
    </source>
</evidence>
<dbReference type="InterPro" id="IPR040644">
    <property type="entry name" value="HydF_tetramer"/>
</dbReference>
<feature type="domain" description="G" evidence="3">
    <location>
        <begin position="14"/>
        <end position="128"/>
    </location>
</feature>
<dbReference type="Pfam" id="PF01926">
    <property type="entry name" value="MMR_HSR1"/>
    <property type="match status" value="1"/>
</dbReference>
<dbReference type="InterPro" id="IPR041606">
    <property type="entry name" value="HydF_dimer"/>
</dbReference>
<evidence type="ECO:0000313" key="7">
    <source>
        <dbReference type="Proteomes" id="UP000606889"/>
    </source>
</evidence>
<dbReference type="PANTHER" id="PTHR42714">
    <property type="entry name" value="TRNA MODIFICATION GTPASE GTPBP3"/>
    <property type="match status" value="1"/>
</dbReference>
<dbReference type="EMBL" id="JACOON010000001">
    <property type="protein sequence ID" value="MBC5647367.1"/>
    <property type="molecule type" value="Genomic_DNA"/>
</dbReference>
<feature type="domain" description="Hydrogen maturase F dimerization" evidence="4">
    <location>
        <begin position="175"/>
        <end position="273"/>
    </location>
</feature>
<proteinExistence type="predicted"/>
<evidence type="ECO:0000256" key="1">
    <source>
        <dbReference type="ARBA" id="ARBA00022741"/>
    </source>
</evidence>
<keyword evidence="7" id="KW-1185">Reference proteome</keyword>
<reference evidence="6 7" key="1">
    <citation type="submission" date="2020-08" db="EMBL/GenBank/DDBJ databases">
        <title>Genome public.</title>
        <authorList>
            <person name="Liu C."/>
            <person name="Sun Q."/>
        </authorList>
    </citation>
    <scope>NUCLEOTIDE SEQUENCE [LARGE SCALE GENOMIC DNA]</scope>
    <source>
        <strain evidence="6 7">NSJ-35</strain>
    </source>
</reference>
<gene>
    <name evidence="6" type="primary">hydF</name>
    <name evidence="6" type="ORF">H8S18_03345</name>
</gene>
<dbReference type="Pfam" id="PF18133">
    <property type="entry name" value="HydF_tetramer"/>
    <property type="match status" value="1"/>
</dbReference>
<dbReference type="SUPFAM" id="SSF52540">
    <property type="entry name" value="P-loop containing nucleoside triphosphate hydrolases"/>
    <property type="match status" value="1"/>
</dbReference>
<evidence type="ECO:0000259" key="3">
    <source>
        <dbReference type="Pfam" id="PF01926"/>
    </source>
</evidence>
<feature type="domain" description="Hydrogen maturase F tetramerization" evidence="5">
    <location>
        <begin position="277"/>
        <end position="390"/>
    </location>
</feature>
<comment type="caution">
    <text evidence="6">The sequence shown here is derived from an EMBL/GenBank/DDBJ whole genome shotgun (WGS) entry which is preliminary data.</text>
</comment>
<dbReference type="InterPro" id="IPR027417">
    <property type="entry name" value="P-loop_NTPase"/>
</dbReference>